<feature type="transmembrane region" description="Helical" evidence="1">
    <location>
        <begin position="157"/>
        <end position="178"/>
    </location>
</feature>
<dbReference type="PANTHER" id="PTHR34980">
    <property type="entry name" value="INNER MEMBRANE PROTEIN-RELATED-RELATED"/>
    <property type="match status" value="1"/>
</dbReference>
<dbReference type="PANTHER" id="PTHR34980:SF3">
    <property type="entry name" value="BLR8105 PROTEIN"/>
    <property type="match status" value="1"/>
</dbReference>
<dbReference type="Proteomes" id="UP000215383">
    <property type="component" value="Chromosome 1"/>
</dbReference>
<dbReference type="EMBL" id="LT906446">
    <property type="protein sequence ID" value="SNU97128.1"/>
    <property type="molecule type" value="Genomic_DNA"/>
</dbReference>
<dbReference type="GO" id="GO:0005886">
    <property type="term" value="C:plasma membrane"/>
    <property type="evidence" value="ECO:0007669"/>
    <property type="project" value="TreeGrafter"/>
</dbReference>
<name>A0A239TIR2_9FIRM</name>
<keyword evidence="1" id="KW-1133">Transmembrane helix</keyword>
<evidence type="ECO:0000256" key="1">
    <source>
        <dbReference type="SAM" id="Phobius"/>
    </source>
</evidence>
<feature type="transmembrane region" description="Helical" evidence="1">
    <location>
        <begin position="47"/>
        <end position="70"/>
    </location>
</feature>
<reference evidence="2 3" key="1">
    <citation type="submission" date="2017-06" db="EMBL/GenBank/DDBJ databases">
        <authorList>
            <consortium name="Pathogen Informatics"/>
        </authorList>
    </citation>
    <scope>NUCLEOTIDE SEQUENCE [LARGE SCALE GENOMIC DNA]</scope>
    <source>
        <strain evidence="2 3">NCTC10570</strain>
    </source>
</reference>
<feature type="transmembrane region" description="Helical" evidence="1">
    <location>
        <begin position="82"/>
        <end position="103"/>
    </location>
</feature>
<keyword evidence="3" id="KW-1185">Reference proteome</keyword>
<evidence type="ECO:0000313" key="3">
    <source>
        <dbReference type="Proteomes" id="UP000215383"/>
    </source>
</evidence>
<proteinExistence type="predicted"/>
<feature type="transmembrane region" description="Helical" evidence="1">
    <location>
        <begin position="198"/>
        <end position="217"/>
    </location>
</feature>
<keyword evidence="1" id="KW-0472">Membrane</keyword>
<dbReference type="Pfam" id="PF05656">
    <property type="entry name" value="DUF805"/>
    <property type="match status" value="2"/>
</dbReference>
<protein>
    <submittedName>
        <fullName evidence="2">Inner membrane protein yhaH</fullName>
    </submittedName>
</protein>
<dbReference type="RefSeq" id="WP_027890912.1">
    <property type="nucleotide sequence ID" value="NZ_LT906446.1"/>
</dbReference>
<gene>
    <name evidence="2" type="primary">yhaH_2</name>
    <name evidence="2" type="ORF">SAMEA4364220_00701</name>
</gene>
<evidence type="ECO:0000313" key="2">
    <source>
        <dbReference type="EMBL" id="SNU97128.1"/>
    </source>
</evidence>
<keyword evidence="1" id="KW-0812">Transmembrane</keyword>
<dbReference type="GeneID" id="78506726"/>
<organism evidence="2 3">
    <name type="scientific">Megamonas hypermegale</name>
    <dbReference type="NCBI Taxonomy" id="158847"/>
    <lineage>
        <taxon>Bacteria</taxon>
        <taxon>Bacillati</taxon>
        <taxon>Bacillota</taxon>
        <taxon>Negativicutes</taxon>
        <taxon>Selenomonadales</taxon>
        <taxon>Selenomonadaceae</taxon>
        <taxon>Megamonas</taxon>
    </lineage>
</organism>
<dbReference type="InterPro" id="IPR008523">
    <property type="entry name" value="DUF805"/>
</dbReference>
<accession>A0A239TIR2</accession>
<feature type="transmembrane region" description="Helical" evidence="1">
    <location>
        <begin position="20"/>
        <end position="40"/>
    </location>
</feature>
<feature type="transmembrane region" description="Helical" evidence="1">
    <location>
        <begin position="229"/>
        <end position="251"/>
    </location>
</feature>
<dbReference type="AlphaFoldDB" id="A0A239TIR2"/>
<sequence>MTLEQQFLSTAGRINRKIFVQYVFAFILLCILLAIPTILLNFTRSGFIVEIISSITFIIIELAMLPGIFLSVKRLHDLNKSALFVIYYILPLINIALLLYLIFFKGSAGDNKYGASPLDDDYDENFSENPLPKSLDMMDILEQKFFSTVGRVNRKPLILYLIFLIVCGIIGFSIYYVFFMVNPAALYMDIVSSGEILLMYYLFTAYIFITMPLRFLLIRRLHDLNLSGWWSILGIILPYGYIVLTIILIFIKGSIKENKYGKSPLVRDN</sequence>
<dbReference type="eggNOG" id="COG3152">
    <property type="taxonomic scope" value="Bacteria"/>
</dbReference>